<dbReference type="GO" id="GO:0098968">
    <property type="term" value="P:neurotransmitter receptor transport postsynaptic membrane to endosome"/>
    <property type="evidence" value="ECO:0007669"/>
    <property type="project" value="TreeGrafter"/>
</dbReference>
<dbReference type="Gene3D" id="3.80.10.10">
    <property type="entry name" value="Ribonuclease Inhibitor"/>
    <property type="match status" value="3"/>
</dbReference>
<dbReference type="CDD" id="cd06703">
    <property type="entry name" value="PDZ2_Scribble-like"/>
    <property type="match status" value="1"/>
</dbReference>
<dbReference type="GO" id="GO:0014069">
    <property type="term" value="C:postsynaptic density"/>
    <property type="evidence" value="ECO:0007669"/>
    <property type="project" value="TreeGrafter"/>
</dbReference>
<dbReference type="PROSITE" id="PS51450">
    <property type="entry name" value="LRR"/>
    <property type="match status" value="1"/>
</dbReference>
<sequence>MLKCFPLWRACNRQVEYIDKRHCNLTSVPEDVLRHTRTLEELLLDANQIRELPRGLFRLLQLRKLGLSDNEIGILPPDIANFMNLVELDISRNDIFDIPENIKFCKNLQVVDFSSNPITKLPDGFTQLRNLTHLSLNDVSLGRLPADIGSLSNLVSLELRENLLKYLPASMSFLVRLKSLDLGSNSLEELPETIGALPSLQELWLDCNDLVELPKEIGNLKKLTQLDVSDNKLEMLPEELAGLLALTDLHLSQNQIEYLPDGIGNLRKLSILKVDQNRLMELTPTIGNCECLQEVVLTENYLSELPASVGRLKNLSVLNVDRNRLADLPKEVGRCGKMGVLSLRDNRIMYLPAEVGNLKELHVLDVSGNRLQFLPITILNCDLKAVWLSENQAQPMMRFQTDTDDKTGNKVLTCFLLPQQAYQTESMENMLMGSIATDQDSRLSWNEVHSRSAVKFAGEEDGELPTDDEEESHFVRHNTPHPKELKARHAKLFNKSENAEGQAAPHSQKTTAKEDVTFMPSREKDTRWSTESQSSESSKTSGLSKASTAVKTPSVDHTMTPPSPPQEVQETAPVRSHVHITNSVTLIDNHAQETALDEEFDSSRSDADYGDKHIGFADDTEDHMSEGKLRRRDTPHHLKNKRINMTTAKDDAEEKVRAILSQASPGPKLQPSLDRPKRDSTDGGVVLTRQVAMEIREEEATVKIVREPGQGLGISIAGGIGSTPYRGDDEGIFISKVTEDGPAGMAGLMVGDKVISVNENNMVEVEHQRAVQVLKEAGNMVTMVVTREVLNQEKHKAAISASRDKLEQIGSESLDPELQIRTESISMILKRDDNGLGFSIAGGRGSTPYKGSDEIKQEEIAPTTQGRDSIYISRVTEGGAAENDGRIQVGDRIISINAVDVSDARHDQAVALLTSSGDEVALILHREILLDSNGDVEEHERVPSPTPSPQPQITSYAPAPLPPVSNPPGMETHITRSSPAHKVSPKPDIAPRSVLGEMPSKWGPPPPAPPRTQSVPLPSPKPAPVVAGKGSNSPKPAVSPRGSSLVEQFNMLAKKTPEGAPRVEGGIPRKSPGSSPARSSLSSDLNHQVSESHDDKFPTEIITIVKAGGPLGLSIVGGTDHTSHPFGIHEPGIFISKIVPDGAAAKTQLSIGDRILSVNGKDVTGASHQEAVMSLIAPTYEIVLEVRHDPPPPGLIEYKLTKTPGEKLGISIRGGARGPPGNPLDSTDEGIFVVKIQPNGAVARDGRLKVGHRILEVNGQSLLGATHQEGVRALRSVGDKISIMVCEGFDPNQVDSTLLAIARTESVSSVDRDDEDMLIIQKEQEMLKEESDWEKEQSNKMERLRQDRSITKSPEIKKAASSPNKFLNPPPVVVSPPTPTNPEPKPLISPTSPVLDPPVTGGRRPPLIAAYPRPYRGITISPNRSILSSTVSNTNNSSQGSQEGNGEYNPDMTSTPKSQRADVMIPKIPATPDYRLSTSGLDSPSQPQHDSPFINPILQSRFPSGKVVQQQNGAYKVKVMQYE</sequence>
<dbReference type="SMART" id="SM00364">
    <property type="entry name" value="LRR_BAC"/>
    <property type="match status" value="8"/>
</dbReference>
<feature type="region of interest" description="Disordered" evidence="3">
    <location>
        <begin position="1328"/>
        <end position="1410"/>
    </location>
</feature>
<dbReference type="InterPro" id="IPR050614">
    <property type="entry name" value="Synaptic_Scaffolding_LAP-MAGUK"/>
</dbReference>
<feature type="region of interest" description="Disordered" evidence="3">
    <location>
        <begin position="497"/>
        <end position="573"/>
    </location>
</feature>
<dbReference type="GO" id="GO:0098609">
    <property type="term" value="P:cell-cell adhesion"/>
    <property type="evidence" value="ECO:0007669"/>
    <property type="project" value="TreeGrafter"/>
</dbReference>
<dbReference type="InterPro" id="IPR055414">
    <property type="entry name" value="LRR_R13L4/SHOC2-like"/>
</dbReference>
<accession>A0A2H5BFD0</accession>
<feature type="domain" description="PDZ" evidence="4">
    <location>
        <begin position="826"/>
        <end position="928"/>
    </location>
</feature>
<feature type="domain" description="PDZ" evidence="4">
    <location>
        <begin position="701"/>
        <end position="789"/>
    </location>
</feature>
<dbReference type="InterPro" id="IPR003591">
    <property type="entry name" value="Leu-rich_rpt_typical-subtyp"/>
</dbReference>
<evidence type="ECO:0000256" key="3">
    <source>
        <dbReference type="SAM" id="MobiDB-lite"/>
    </source>
</evidence>
<dbReference type="GO" id="GO:0016323">
    <property type="term" value="C:basolateral plasma membrane"/>
    <property type="evidence" value="ECO:0007669"/>
    <property type="project" value="TreeGrafter"/>
</dbReference>
<dbReference type="SMART" id="SM00369">
    <property type="entry name" value="LRR_TYP"/>
    <property type="match status" value="13"/>
</dbReference>
<feature type="compositionally biased region" description="Basic and acidic residues" evidence="3">
    <location>
        <begin position="1328"/>
        <end position="1358"/>
    </location>
</feature>
<evidence type="ECO:0000256" key="1">
    <source>
        <dbReference type="ARBA" id="ARBA00022614"/>
    </source>
</evidence>
<dbReference type="FunFam" id="3.80.10.10:FF:000423">
    <property type="entry name" value="Leucine rich repeat containing 1"/>
    <property type="match status" value="1"/>
</dbReference>
<dbReference type="GO" id="GO:0045197">
    <property type="term" value="P:establishment or maintenance of epithelial cell apical/basal polarity"/>
    <property type="evidence" value="ECO:0007669"/>
    <property type="project" value="TreeGrafter"/>
</dbReference>
<keyword evidence="2" id="KW-0677">Repeat</keyword>
<feature type="region of interest" description="Disordered" evidence="3">
    <location>
        <begin position="1055"/>
        <end position="1093"/>
    </location>
</feature>
<feature type="compositionally biased region" description="Low complexity" evidence="3">
    <location>
        <begin position="529"/>
        <end position="549"/>
    </location>
</feature>
<reference evidence="5" key="1">
    <citation type="journal article" date="2017" name="BMC Dev. Biol.">
        <title>The asymmetric cell division machinery in the spiral-cleaving egg and embryo of the marine annelid Platynereis dumerilii.</title>
        <authorList>
            <person name="Nakama A.B."/>
            <person name="Chou H.C."/>
            <person name="Schneider S.Q."/>
        </authorList>
    </citation>
    <scope>NUCLEOTIDE SEQUENCE</scope>
</reference>
<dbReference type="SMART" id="SM00228">
    <property type="entry name" value="PDZ"/>
    <property type="match status" value="4"/>
</dbReference>
<dbReference type="FunFam" id="3.80.10.10:FF:000036">
    <property type="entry name" value="protein scribble homolog isoform X1"/>
    <property type="match status" value="1"/>
</dbReference>
<keyword evidence="1" id="KW-0433">Leucine-rich repeat</keyword>
<dbReference type="SUPFAM" id="SSF52075">
    <property type="entry name" value="Outer arm dynein light chain 1"/>
    <property type="match status" value="1"/>
</dbReference>
<feature type="compositionally biased region" description="Low complexity" evidence="3">
    <location>
        <begin position="1068"/>
        <end position="1083"/>
    </location>
</feature>
<dbReference type="Pfam" id="PF00595">
    <property type="entry name" value="PDZ"/>
    <property type="match status" value="4"/>
</dbReference>
<feature type="region of interest" description="Disordered" evidence="3">
    <location>
        <begin position="456"/>
        <end position="485"/>
    </location>
</feature>
<dbReference type="GO" id="GO:0043113">
    <property type="term" value="P:receptor clustering"/>
    <property type="evidence" value="ECO:0007669"/>
    <property type="project" value="TreeGrafter"/>
</dbReference>
<dbReference type="SUPFAM" id="SSF50156">
    <property type="entry name" value="PDZ domain-like"/>
    <property type="match status" value="4"/>
</dbReference>
<dbReference type="GO" id="GO:0098887">
    <property type="term" value="P:neurotransmitter receptor transport, endosome to postsynaptic membrane"/>
    <property type="evidence" value="ECO:0007669"/>
    <property type="project" value="TreeGrafter"/>
</dbReference>
<feature type="compositionally biased region" description="Pro residues" evidence="3">
    <location>
        <begin position="1368"/>
        <end position="1387"/>
    </location>
</feature>
<organism evidence="5">
    <name type="scientific">Platynereis dumerilii</name>
    <name type="common">Dumeril's clam worm</name>
    <dbReference type="NCBI Taxonomy" id="6359"/>
    <lineage>
        <taxon>Eukaryota</taxon>
        <taxon>Metazoa</taxon>
        <taxon>Spiralia</taxon>
        <taxon>Lophotrochozoa</taxon>
        <taxon>Annelida</taxon>
        <taxon>Polychaeta</taxon>
        <taxon>Errantia</taxon>
        <taxon>Phyllodocida</taxon>
        <taxon>Nereididae</taxon>
        <taxon>Platynereis</taxon>
    </lineage>
</organism>
<evidence type="ECO:0000259" key="4">
    <source>
        <dbReference type="PROSITE" id="PS50106"/>
    </source>
</evidence>
<feature type="region of interest" description="Disordered" evidence="3">
    <location>
        <begin position="1427"/>
        <end position="1498"/>
    </location>
</feature>
<dbReference type="CDD" id="cd06704">
    <property type="entry name" value="PDZ1_Scribble-like"/>
    <property type="match status" value="1"/>
</dbReference>
<dbReference type="Gene3D" id="2.30.42.10">
    <property type="match status" value="4"/>
</dbReference>
<feature type="compositionally biased region" description="Acidic residues" evidence="3">
    <location>
        <begin position="459"/>
        <end position="471"/>
    </location>
</feature>
<proteinExistence type="evidence at transcript level"/>
<feature type="region of interest" description="Disordered" evidence="3">
    <location>
        <begin position="660"/>
        <end position="684"/>
    </location>
</feature>
<dbReference type="Pfam" id="PF23598">
    <property type="entry name" value="LRR_14"/>
    <property type="match status" value="1"/>
</dbReference>
<dbReference type="Pfam" id="PF13855">
    <property type="entry name" value="LRR_8"/>
    <property type="match status" value="1"/>
</dbReference>
<dbReference type="InterPro" id="IPR001611">
    <property type="entry name" value="Leu-rich_rpt"/>
</dbReference>
<dbReference type="SUPFAM" id="SSF52058">
    <property type="entry name" value="L domain-like"/>
    <property type="match status" value="1"/>
</dbReference>
<evidence type="ECO:0000256" key="2">
    <source>
        <dbReference type="ARBA" id="ARBA00022737"/>
    </source>
</evidence>
<protein>
    <submittedName>
        <fullName evidence="5">Scribble</fullName>
    </submittedName>
</protein>
<dbReference type="CDD" id="cd06701">
    <property type="entry name" value="PDZ4_Scribble-like"/>
    <property type="match status" value="1"/>
</dbReference>
<dbReference type="EMBL" id="MG197687">
    <property type="protein sequence ID" value="AUG84437.1"/>
    <property type="molecule type" value="mRNA"/>
</dbReference>
<dbReference type="SMART" id="SM00365">
    <property type="entry name" value="LRR_SD22"/>
    <property type="match status" value="5"/>
</dbReference>
<feature type="compositionally biased region" description="Polar residues" evidence="3">
    <location>
        <begin position="1476"/>
        <end position="1489"/>
    </location>
</feature>
<feature type="region of interest" description="Disordered" evidence="3">
    <location>
        <begin position="934"/>
        <end position="1042"/>
    </location>
</feature>
<feature type="compositionally biased region" description="Basic and acidic residues" evidence="3">
    <location>
        <begin position="511"/>
        <end position="528"/>
    </location>
</feature>
<name>A0A2H5BFD0_PLADU</name>
<dbReference type="CDD" id="cd06702">
    <property type="entry name" value="PDZ3_Scribble-like"/>
    <property type="match status" value="1"/>
</dbReference>
<feature type="compositionally biased region" description="Low complexity" evidence="3">
    <location>
        <begin position="1428"/>
        <end position="1447"/>
    </location>
</feature>
<dbReference type="InterPro" id="IPR001478">
    <property type="entry name" value="PDZ"/>
</dbReference>
<dbReference type="GO" id="GO:0045211">
    <property type="term" value="C:postsynaptic membrane"/>
    <property type="evidence" value="ECO:0007669"/>
    <property type="project" value="TreeGrafter"/>
</dbReference>
<dbReference type="PANTHER" id="PTHR23119">
    <property type="entry name" value="DISCS LARGE"/>
    <property type="match status" value="1"/>
</dbReference>
<dbReference type="PANTHER" id="PTHR23119:SF44">
    <property type="entry name" value="PROTEIN LAP4"/>
    <property type="match status" value="1"/>
</dbReference>
<dbReference type="PROSITE" id="PS50106">
    <property type="entry name" value="PDZ"/>
    <property type="match status" value="4"/>
</dbReference>
<dbReference type="InterPro" id="IPR032675">
    <property type="entry name" value="LRR_dom_sf"/>
</dbReference>
<feature type="domain" description="PDZ" evidence="4">
    <location>
        <begin position="1101"/>
        <end position="1190"/>
    </location>
</feature>
<feature type="domain" description="PDZ" evidence="4">
    <location>
        <begin position="1197"/>
        <end position="1285"/>
    </location>
</feature>
<dbReference type="GO" id="GO:0019901">
    <property type="term" value="F:protein kinase binding"/>
    <property type="evidence" value="ECO:0007669"/>
    <property type="project" value="TreeGrafter"/>
</dbReference>
<dbReference type="InterPro" id="IPR036034">
    <property type="entry name" value="PDZ_sf"/>
</dbReference>
<dbReference type="FunFam" id="2.30.42.10:FF:000074">
    <property type="entry name" value="protein scribble homolog isoform X2"/>
    <property type="match status" value="1"/>
</dbReference>
<evidence type="ECO:0000313" key="5">
    <source>
        <dbReference type="EMBL" id="AUG84437.1"/>
    </source>
</evidence>
<dbReference type="GO" id="GO:0005912">
    <property type="term" value="C:adherens junction"/>
    <property type="evidence" value="ECO:0007669"/>
    <property type="project" value="TreeGrafter"/>
</dbReference>